<sequence>MGVGGNAALVIKSYVDRRVELAQRKIPLKAERKDEVKNMKDAGLPAVELIALSKRDDDKLAEKAERLTLAGSLLGIPVYAGEVSSDRDTSQDHILEASLKRVLDIDEELKEISEDEKALNKAAKGEGFSVYLIDRCVQFRLDPDSIQGYRDDSALFEKYWEAATAE</sequence>
<dbReference type="EMBL" id="JANX01000001">
    <property type="protein sequence ID" value="KGM36120.1"/>
    <property type="molecule type" value="Genomic_DNA"/>
</dbReference>
<accession>A0A0A0DDJ9</accession>
<protein>
    <submittedName>
        <fullName evidence="1">Uncharacterized protein</fullName>
    </submittedName>
</protein>
<gene>
    <name evidence="1" type="ORF">P409_00285</name>
</gene>
<evidence type="ECO:0000313" key="2">
    <source>
        <dbReference type="Proteomes" id="UP000029995"/>
    </source>
</evidence>
<proteinExistence type="predicted"/>
<evidence type="ECO:0000313" key="1">
    <source>
        <dbReference type="EMBL" id="KGM36120.1"/>
    </source>
</evidence>
<dbReference type="AlphaFoldDB" id="A0A0A0DDJ9"/>
<dbReference type="Proteomes" id="UP000029995">
    <property type="component" value="Unassembled WGS sequence"/>
</dbReference>
<name>A0A0A0DDJ9_9PROT</name>
<reference evidence="1 2" key="1">
    <citation type="submission" date="2014-01" db="EMBL/GenBank/DDBJ databases">
        <title>Genome sequence determination for a cystic fibrosis isolate, Inquilinus limosus.</title>
        <authorList>
            <person name="Pino M."/>
            <person name="Di Conza J."/>
            <person name="Gutkind G."/>
        </authorList>
    </citation>
    <scope>NUCLEOTIDE SEQUENCE [LARGE SCALE GENOMIC DNA]</scope>
    <source>
        <strain evidence="1 2">MP06</strain>
    </source>
</reference>
<comment type="caution">
    <text evidence="1">The sequence shown here is derived from an EMBL/GenBank/DDBJ whole genome shotgun (WGS) entry which is preliminary data.</text>
</comment>
<organism evidence="1 2">
    <name type="scientific">Inquilinus limosus MP06</name>
    <dbReference type="NCBI Taxonomy" id="1398085"/>
    <lineage>
        <taxon>Bacteria</taxon>
        <taxon>Pseudomonadati</taxon>
        <taxon>Pseudomonadota</taxon>
        <taxon>Alphaproteobacteria</taxon>
        <taxon>Rhodospirillales</taxon>
        <taxon>Rhodospirillaceae</taxon>
        <taxon>Inquilinus</taxon>
    </lineage>
</organism>